<dbReference type="PROSITE" id="PS50928">
    <property type="entry name" value="ABC_TM1"/>
    <property type="match status" value="1"/>
</dbReference>
<feature type="transmembrane region" description="Helical" evidence="7">
    <location>
        <begin position="122"/>
        <end position="144"/>
    </location>
</feature>
<keyword evidence="9" id="KW-0808">Transferase</keyword>
<evidence type="ECO:0000256" key="6">
    <source>
        <dbReference type="ARBA" id="ARBA00023136"/>
    </source>
</evidence>
<keyword evidence="3" id="KW-1003">Cell membrane</keyword>
<keyword evidence="10" id="KW-1185">Reference proteome</keyword>
<dbReference type="PANTHER" id="PTHR30151:SF25">
    <property type="entry name" value="TAURINE TRANSPORT SYSTEM PERMEASE PROTEIN TAUC"/>
    <property type="match status" value="1"/>
</dbReference>
<evidence type="ECO:0000256" key="3">
    <source>
        <dbReference type="ARBA" id="ARBA00022475"/>
    </source>
</evidence>
<sequence>MRVYYKAVNMRLINRHPSRTGALMLLLLPFVVLLAVYFTGSSMRLADNPDDKLLPSATQMSDAMKSAAFIEDRRTGEYLLWTDTASSLRRLGIGLVVSAAIALVAAIATGSFPLVSATLSPFITVISMVPPLAVLPILFIVFGLDELSKVVLIVVGITPMIIRDLHARAAEIPAEMWIKAQTLGANSWTLVLRLVLPQLLPRLLVAIRLSLGAAWLFLIAAEAIASTDGLGYRIFLVRRYLSMDLILPYVAWITLLAWLTDELLRRLTQWCFPWYGGGAR</sequence>
<feature type="transmembrane region" description="Helical" evidence="7">
    <location>
        <begin position="240"/>
        <end position="260"/>
    </location>
</feature>
<keyword evidence="2 7" id="KW-0813">Transport</keyword>
<dbReference type="PANTHER" id="PTHR30151">
    <property type="entry name" value="ALKANE SULFONATE ABC TRANSPORTER-RELATED, MEMBRANE SUBUNIT"/>
    <property type="match status" value="1"/>
</dbReference>
<comment type="similarity">
    <text evidence="7">Belongs to the binding-protein-dependent transport system permease family.</text>
</comment>
<feature type="domain" description="ABC transmembrane type-1" evidence="8">
    <location>
        <begin position="84"/>
        <end position="268"/>
    </location>
</feature>
<comment type="caution">
    <text evidence="9">The sequence shown here is derived from an EMBL/GenBank/DDBJ whole genome shotgun (WGS) entry which is preliminary data.</text>
</comment>
<reference evidence="10" key="1">
    <citation type="journal article" date="2019" name="Int. J. Syst. Evol. Microbiol.">
        <title>The Global Catalogue of Microorganisms (GCM) 10K type strain sequencing project: providing services to taxonomists for standard genome sequencing and annotation.</title>
        <authorList>
            <consortium name="The Broad Institute Genomics Platform"/>
            <consortium name="The Broad Institute Genome Sequencing Center for Infectious Disease"/>
            <person name="Wu L."/>
            <person name="Ma J."/>
        </authorList>
    </citation>
    <scope>NUCLEOTIDE SEQUENCE [LARGE SCALE GENOMIC DNA]</scope>
    <source>
        <strain evidence="10">CGMCC 1.11013</strain>
    </source>
</reference>
<evidence type="ECO:0000313" key="10">
    <source>
        <dbReference type="Proteomes" id="UP000597138"/>
    </source>
</evidence>
<feature type="transmembrane region" description="Helical" evidence="7">
    <location>
        <begin position="21"/>
        <end position="40"/>
    </location>
</feature>
<dbReference type="CDD" id="cd06261">
    <property type="entry name" value="TM_PBP2"/>
    <property type="match status" value="1"/>
</dbReference>
<dbReference type="EMBL" id="BMEG01000004">
    <property type="protein sequence ID" value="GGD73909.1"/>
    <property type="molecule type" value="Genomic_DNA"/>
</dbReference>
<evidence type="ECO:0000256" key="4">
    <source>
        <dbReference type="ARBA" id="ARBA00022692"/>
    </source>
</evidence>
<evidence type="ECO:0000256" key="2">
    <source>
        <dbReference type="ARBA" id="ARBA00022448"/>
    </source>
</evidence>
<dbReference type="SUPFAM" id="SSF161098">
    <property type="entry name" value="MetI-like"/>
    <property type="match status" value="1"/>
</dbReference>
<keyword evidence="9" id="KW-0418">Kinase</keyword>
<keyword evidence="4 7" id="KW-0812">Transmembrane</keyword>
<feature type="transmembrane region" description="Helical" evidence="7">
    <location>
        <begin position="91"/>
        <end position="115"/>
    </location>
</feature>
<dbReference type="InterPro" id="IPR000515">
    <property type="entry name" value="MetI-like"/>
</dbReference>
<dbReference type="InterPro" id="IPR035906">
    <property type="entry name" value="MetI-like_sf"/>
</dbReference>
<gene>
    <name evidence="9" type="ORF">GCM10010985_30430</name>
</gene>
<evidence type="ECO:0000256" key="5">
    <source>
        <dbReference type="ARBA" id="ARBA00022989"/>
    </source>
</evidence>
<organism evidence="9 10">
    <name type="scientific">Caballeronia grimmiae</name>
    <dbReference type="NCBI Taxonomy" id="1071679"/>
    <lineage>
        <taxon>Bacteria</taxon>
        <taxon>Pseudomonadati</taxon>
        <taxon>Pseudomonadota</taxon>
        <taxon>Betaproteobacteria</taxon>
        <taxon>Burkholderiales</taxon>
        <taxon>Burkholderiaceae</taxon>
        <taxon>Caballeronia</taxon>
    </lineage>
</organism>
<feature type="transmembrane region" description="Helical" evidence="7">
    <location>
        <begin position="199"/>
        <end position="219"/>
    </location>
</feature>
<keyword evidence="5 7" id="KW-1133">Transmembrane helix</keyword>
<evidence type="ECO:0000313" key="9">
    <source>
        <dbReference type="EMBL" id="GGD73909.1"/>
    </source>
</evidence>
<accession>A0ABQ1RLI6</accession>
<proteinExistence type="inferred from homology"/>
<evidence type="ECO:0000256" key="1">
    <source>
        <dbReference type="ARBA" id="ARBA00004651"/>
    </source>
</evidence>
<dbReference type="Proteomes" id="UP000597138">
    <property type="component" value="Unassembled WGS sequence"/>
</dbReference>
<dbReference type="Pfam" id="PF00528">
    <property type="entry name" value="BPD_transp_1"/>
    <property type="match status" value="1"/>
</dbReference>
<keyword evidence="6 7" id="KW-0472">Membrane</keyword>
<protein>
    <submittedName>
        <fullName evidence="9">Lipid kinase</fullName>
    </submittedName>
</protein>
<dbReference type="Gene3D" id="1.10.3720.10">
    <property type="entry name" value="MetI-like"/>
    <property type="match status" value="1"/>
</dbReference>
<comment type="subcellular location">
    <subcellularLocation>
        <location evidence="1 7">Cell membrane</location>
        <topology evidence="1 7">Multi-pass membrane protein</topology>
    </subcellularLocation>
</comment>
<evidence type="ECO:0000259" key="8">
    <source>
        <dbReference type="PROSITE" id="PS50928"/>
    </source>
</evidence>
<name>A0ABQ1RLI6_9BURK</name>
<dbReference type="GO" id="GO:0016301">
    <property type="term" value="F:kinase activity"/>
    <property type="evidence" value="ECO:0007669"/>
    <property type="project" value="UniProtKB-KW"/>
</dbReference>
<evidence type="ECO:0000256" key="7">
    <source>
        <dbReference type="RuleBase" id="RU363032"/>
    </source>
</evidence>